<reference evidence="1 2" key="1">
    <citation type="submission" date="2020-07" db="EMBL/GenBank/DDBJ databases">
        <title>Sequencing the genomes of 1000 actinobacteria strains.</title>
        <authorList>
            <person name="Klenk H.-P."/>
        </authorList>
    </citation>
    <scope>NUCLEOTIDE SEQUENCE [LARGE SCALE GENOMIC DNA]</scope>
    <source>
        <strain evidence="1 2">DSM 24552</strain>
    </source>
</reference>
<gene>
    <name evidence="1" type="ORF">BJ989_000920</name>
</gene>
<dbReference type="SUPFAM" id="SSF53756">
    <property type="entry name" value="UDP-Glycosyltransferase/glycogen phosphorylase"/>
    <property type="match status" value="1"/>
</dbReference>
<protein>
    <submittedName>
        <fullName evidence="1">Glycosyltransferase involved in cell wall biosynthesis</fullName>
    </submittedName>
</protein>
<sequence length="336" mass="35096">MTAPLHLLLGPVGHGVRRCAADLARAVGAATATDPRSLADGDPVHLHLTDRVVASDPASAADRVEAWAARCPLTVTLHDVPQPTDGAAFAARRAAYARIVRAVDGWAVCSEHERELVHDLLDGATGRPGRVLPLPLEPAPAARLPAPARLPAGRTVVLLGWLYPGKGHAEVVRALASLPPSARGPAPLTVVSAGAVSPGHDDLVAALGEEALVAGLGFQVTGWLGEDEALAWLQHADVPVAGHRNVSASASVNSWVAAGRRPLVRRSRYAEEVERLRPGCHVLWRDEELADRLAAALADPALTRLAGPPPGPDLATVAAAYVAWWRSLDRARSGAA</sequence>
<keyword evidence="2" id="KW-1185">Reference proteome</keyword>
<comment type="caution">
    <text evidence="1">The sequence shown here is derived from an EMBL/GenBank/DDBJ whole genome shotgun (WGS) entry which is preliminary data.</text>
</comment>
<evidence type="ECO:0000313" key="2">
    <source>
        <dbReference type="Proteomes" id="UP000544110"/>
    </source>
</evidence>
<accession>A0A7Y9RSW0</accession>
<proteinExistence type="predicted"/>
<name>A0A7Y9RSW0_9ACTN</name>
<dbReference type="AlphaFoldDB" id="A0A7Y9RSW0"/>
<dbReference type="GO" id="GO:0016740">
    <property type="term" value="F:transferase activity"/>
    <property type="evidence" value="ECO:0007669"/>
    <property type="project" value="UniProtKB-KW"/>
</dbReference>
<evidence type="ECO:0000313" key="1">
    <source>
        <dbReference type="EMBL" id="NYG54616.1"/>
    </source>
</evidence>
<dbReference type="RefSeq" id="WP_179517204.1">
    <property type="nucleotide sequence ID" value="NZ_JACCAC010000001.1"/>
</dbReference>
<dbReference type="Proteomes" id="UP000544110">
    <property type="component" value="Unassembled WGS sequence"/>
</dbReference>
<organism evidence="1 2">
    <name type="scientific">Nocardioides perillae</name>
    <dbReference type="NCBI Taxonomy" id="1119534"/>
    <lineage>
        <taxon>Bacteria</taxon>
        <taxon>Bacillati</taxon>
        <taxon>Actinomycetota</taxon>
        <taxon>Actinomycetes</taxon>
        <taxon>Propionibacteriales</taxon>
        <taxon>Nocardioidaceae</taxon>
        <taxon>Nocardioides</taxon>
    </lineage>
</organism>
<dbReference type="Gene3D" id="3.40.50.2000">
    <property type="entry name" value="Glycogen Phosphorylase B"/>
    <property type="match status" value="2"/>
</dbReference>
<dbReference type="EMBL" id="JACCAC010000001">
    <property type="protein sequence ID" value="NYG54616.1"/>
    <property type="molecule type" value="Genomic_DNA"/>
</dbReference>
<keyword evidence="1" id="KW-0808">Transferase</keyword>